<protein>
    <submittedName>
        <fullName evidence="1">Uncharacterized protein</fullName>
    </submittedName>
</protein>
<dbReference type="SUPFAM" id="SSF53137">
    <property type="entry name" value="Translational machinery components"/>
    <property type="match status" value="1"/>
</dbReference>
<dbReference type="EMBL" id="SDMK01000007">
    <property type="protein sequence ID" value="RXS92786.1"/>
    <property type="molecule type" value="Genomic_DNA"/>
</dbReference>
<accession>A0A4Q1S7L1</accession>
<gene>
    <name evidence="1" type="ORF">ESZ00_19840</name>
</gene>
<dbReference type="OrthoDB" id="7173112at2"/>
<dbReference type="Proteomes" id="UP000290253">
    <property type="component" value="Unassembled WGS sequence"/>
</dbReference>
<comment type="caution">
    <text evidence="1">The sequence shown here is derived from an EMBL/GenBank/DDBJ whole genome shotgun (WGS) entry which is preliminary data.</text>
</comment>
<evidence type="ECO:0000313" key="1">
    <source>
        <dbReference type="EMBL" id="RXS92786.1"/>
    </source>
</evidence>
<reference evidence="1 2" key="1">
    <citation type="journal article" date="2016" name="Int. J. Syst. Evol. Microbiol.">
        <title>Acidipila dinghuensis sp. nov., an acidobacterium isolated from forest soil.</title>
        <authorList>
            <person name="Jiang Y.W."/>
            <person name="Wang J."/>
            <person name="Chen M.H."/>
            <person name="Lv Y.Y."/>
            <person name="Qiu L.H."/>
        </authorList>
    </citation>
    <scope>NUCLEOTIDE SEQUENCE [LARGE SCALE GENOMIC DNA]</scope>
    <source>
        <strain evidence="1 2">DHOF10</strain>
    </source>
</reference>
<organism evidence="1 2">
    <name type="scientific">Silvibacterium dinghuense</name>
    <dbReference type="NCBI Taxonomy" id="1560006"/>
    <lineage>
        <taxon>Bacteria</taxon>
        <taxon>Pseudomonadati</taxon>
        <taxon>Acidobacteriota</taxon>
        <taxon>Terriglobia</taxon>
        <taxon>Terriglobales</taxon>
        <taxon>Acidobacteriaceae</taxon>
        <taxon>Silvibacterium</taxon>
    </lineage>
</organism>
<keyword evidence="2" id="KW-1185">Reference proteome</keyword>
<name>A0A4Q1S7L1_9BACT</name>
<dbReference type="RefSeq" id="WP_129210159.1">
    <property type="nucleotide sequence ID" value="NZ_BMGU01000006.1"/>
</dbReference>
<evidence type="ECO:0000313" key="2">
    <source>
        <dbReference type="Proteomes" id="UP000290253"/>
    </source>
</evidence>
<proteinExistence type="predicted"/>
<dbReference type="AlphaFoldDB" id="A0A4Q1S7L1"/>
<sequence>MEEAARLRKFLRAAGTVPEVSPLPKPNRMIVVIDHHGAHIYQDVDASRPVDEHTIRPYDPHGFQHHLVHRKEAHYSGERVPEENSFYEEVAKAVRPAGEIVIVGDGKGTSSAAVYLSEFLKTHHWDIFQKVVATEDADLSALTEPQIEAIARKHMDSAAQ</sequence>